<dbReference type="Proteomes" id="UP000181997">
    <property type="component" value="Unassembled WGS sequence"/>
</dbReference>
<dbReference type="InterPro" id="IPR006016">
    <property type="entry name" value="UspA"/>
</dbReference>
<dbReference type="InterPro" id="IPR006015">
    <property type="entry name" value="Universal_stress_UspA"/>
</dbReference>
<accession>A0A0V8HJ23</accession>
<dbReference type="PANTHER" id="PTHR46268:SF6">
    <property type="entry name" value="UNIVERSAL STRESS PROTEIN UP12"/>
    <property type="match status" value="1"/>
</dbReference>
<dbReference type="RefSeq" id="WP_058298510.1">
    <property type="nucleotide sequence ID" value="NZ_FMAU01000002.1"/>
</dbReference>
<dbReference type="InterPro" id="IPR014729">
    <property type="entry name" value="Rossmann-like_a/b/a_fold"/>
</dbReference>
<dbReference type="CDD" id="cd00293">
    <property type="entry name" value="USP-like"/>
    <property type="match status" value="1"/>
</dbReference>
<comment type="similarity">
    <text evidence="1">Belongs to the universal stress protein A family.</text>
</comment>
<dbReference type="PRINTS" id="PR01438">
    <property type="entry name" value="UNVRSLSTRESS"/>
</dbReference>
<name>A0A0V8HJ23_9BACI</name>
<sequence length="138" mass="15257">MFKKILLATDGSEHSIRAADKAIALASLLPGAEIDIVYVIDAKQSKDDVLKHWGRDASDKRKYKLQLIEQKAKHAEVKYETIILHGEPGPTIVEFANKDTYDALVIGSRGLNTFQEMVLGSVSHKVAKQAKCPVMIVK</sequence>
<organism evidence="3 4">
    <name type="scientific">[Bacillus] enclensis</name>
    <dbReference type="NCBI Taxonomy" id="1402860"/>
    <lineage>
        <taxon>Bacteria</taxon>
        <taxon>Bacillati</taxon>
        <taxon>Bacillota</taxon>
        <taxon>Bacilli</taxon>
        <taxon>Bacillales</taxon>
        <taxon>Bacillaceae</taxon>
        <taxon>Rossellomorea</taxon>
    </lineage>
</organism>
<evidence type="ECO:0000259" key="2">
    <source>
        <dbReference type="Pfam" id="PF00582"/>
    </source>
</evidence>
<evidence type="ECO:0000256" key="1">
    <source>
        <dbReference type="ARBA" id="ARBA00008791"/>
    </source>
</evidence>
<gene>
    <name evidence="3" type="ORF">GA0061094_2334</name>
</gene>
<dbReference type="Gene3D" id="3.40.50.620">
    <property type="entry name" value="HUPs"/>
    <property type="match status" value="1"/>
</dbReference>
<dbReference type="PANTHER" id="PTHR46268">
    <property type="entry name" value="STRESS RESPONSE PROTEIN NHAX"/>
    <property type="match status" value="1"/>
</dbReference>
<dbReference type="OrthoDB" id="9777884at2"/>
<dbReference type="AlphaFoldDB" id="A0A0V8HJ23"/>
<keyword evidence="4" id="KW-1185">Reference proteome</keyword>
<reference evidence="4" key="1">
    <citation type="submission" date="2016-08" db="EMBL/GenBank/DDBJ databases">
        <authorList>
            <person name="Varghese N."/>
            <person name="Submissions Spin"/>
        </authorList>
    </citation>
    <scope>NUCLEOTIDE SEQUENCE [LARGE SCALE GENOMIC DNA]</scope>
    <source>
        <strain evidence="4">SGD-1123</strain>
    </source>
</reference>
<protein>
    <submittedName>
        <fullName evidence="3">Nucleotide-binding universal stress protein, UspA family</fullName>
    </submittedName>
</protein>
<evidence type="ECO:0000313" key="3">
    <source>
        <dbReference type="EMBL" id="SCC07970.1"/>
    </source>
</evidence>
<dbReference type="EMBL" id="FMAU01000002">
    <property type="protein sequence ID" value="SCC07970.1"/>
    <property type="molecule type" value="Genomic_DNA"/>
</dbReference>
<dbReference type="Pfam" id="PF00582">
    <property type="entry name" value="Usp"/>
    <property type="match status" value="1"/>
</dbReference>
<evidence type="ECO:0000313" key="4">
    <source>
        <dbReference type="Proteomes" id="UP000181997"/>
    </source>
</evidence>
<feature type="domain" description="UspA" evidence="2">
    <location>
        <begin position="1"/>
        <end position="138"/>
    </location>
</feature>
<dbReference type="SUPFAM" id="SSF52402">
    <property type="entry name" value="Adenine nucleotide alpha hydrolases-like"/>
    <property type="match status" value="1"/>
</dbReference>
<proteinExistence type="inferred from homology"/>